<dbReference type="RefSeq" id="XP_007373011.1">
    <property type="nucleotide sequence ID" value="XM_007372949.1"/>
</dbReference>
<comment type="similarity">
    <text evidence="2">Belongs to the TAF11 family.</text>
</comment>
<evidence type="ECO:0000256" key="4">
    <source>
        <dbReference type="ARBA" id="ARBA00023163"/>
    </source>
</evidence>
<keyword evidence="5" id="KW-0539">Nucleus</keyword>
<dbReference type="FunCoup" id="G3AE65">
    <property type="interactions" value="237"/>
</dbReference>
<feature type="region of interest" description="Disordered" evidence="6">
    <location>
        <begin position="45"/>
        <end position="71"/>
    </location>
</feature>
<dbReference type="EMBL" id="GL996499">
    <property type="protein sequence ID" value="EGW35599.1"/>
    <property type="molecule type" value="Genomic_DNA"/>
</dbReference>
<protein>
    <recommendedName>
        <fullName evidence="7">TAFII28-like protein domain-containing protein</fullName>
    </recommendedName>
</protein>
<proteinExistence type="inferred from homology"/>
<keyword evidence="3" id="KW-0805">Transcription regulation</keyword>
<evidence type="ECO:0000256" key="6">
    <source>
        <dbReference type="SAM" id="MobiDB-lite"/>
    </source>
</evidence>
<dbReference type="GO" id="GO:0046982">
    <property type="term" value="F:protein heterodimerization activity"/>
    <property type="evidence" value="ECO:0007669"/>
    <property type="project" value="InterPro"/>
</dbReference>
<evidence type="ECO:0000259" key="7">
    <source>
        <dbReference type="Pfam" id="PF04719"/>
    </source>
</evidence>
<feature type="region of interest" description="Disordered" evidence="6">
    <location>
        <begin position="1"/>
        <end position="21"/>
    </location>
</feature>
<keyword evidence="9" id="KW-1185">Reference proteome</keyword>
<dbReference type="InterPro" id="IPR009072">
    <property type="entry name" value="Histone-fold"/>
</dbReference>
<evidence type="ECO:0000256" key="5">
    <source>
        <dbReference type="ARBA" id="ARBA00023242"/>
    </source>
</evidence>
<dbReference type="GO" id="GO:0005669">
    <property type="term" value="C:transcription factor TFIID complex"/>
    <property type="evidence" value="ECO:0007669"/>
    <property type="project" value="InterPro"/>
</dbReference>
<comment type="subcellular location">
    <subcellularLocation>
        <location evidence="1">Nucleus</location>
    </subcellularLocation>
</comment>
<dbReference type="OrthoDB" id="28335at2759"/>
<evidence type="ECO:0000313" key="9">
    <source>
        <dbReference type="Proteomes" id="UP000000709"/>
    </source>
</evidence>
<dbReference type="CDD" id="cd08048">
    <property type="entry name" value="HFD_TAF11"/>
    <property type="match status" value="1"/>
</dbReference>
<dbReference type="PANTHER" id="PTHR13218:SF8">
    <property type="entry name" value="TRANSCRIPTION INITIATION FACTOR TFIID SUBUNIT 11"/>
    <property type="match status" value="1"/>
</dbReference>
<accession>G3AE65</accession>
<gene>
    <name evidence="8" type="ORF">SPAPADRAFT_58817</name>
</gene>
<dbReference type="KEGG" id="spaa:SPAPADRAFT_58817"/>
<dbReference type="Proteomes" id="UP000000709">
    <property type="component" value="Unassembled WGS sequence"/>
</dbReference>
<evidence type="ECO:0000256" key="2">
    <source>
        <dbReference type="ARBA" id="ARBA00009788"/>
    </source>
</evidence>
<sequence length="257" mass="29888">MADSPNPSSVEYEIEGEYDSDVSLDEEDEELIWRVFFSEWDKQQDNSEYDEDYENEYEVEYSDSEESLSEDISDVSDIDDDELVSKYKDLIKTKVDRGMSEEDKKRLLIANFTDDQMERFEAYRRMTVNKPGVKKICNGVLGHSIAANIAVVIAGISKSFLGEIITKAIEVQDRDNKGRLILDIDAKKNQKREIERSLERGQEIEVDDRRLQFEGDRAQPLQPNHIREAWRLYKIENSSSITNQTRRQGDSDGTFFR</sequence>
<dbReference type="STRING" id="619300.G3AE65"/>
<evidence type="ECO:0000313" key="8">
    <source>
        <dbReference type="EMBL" id="EGW35599.1"/>
    </source>
</evidence>
<dbReference type="HOGENOM" id="CLU_069643_0_0_1"/>
<dbReference type="GO" id="GO:0016251">
    <property type="term" value="F:RNA polymerase II general transcription initiation factor activity"/>
    <property type="evidence" value="ECO:0007669"/>
    <property type="project" value="TreeGrafter"/>
</dbReference>
<dbReference type="GO" id="GO:0051123">
    <property type="term" value="P:RNA polymerase II preinitiation complex assembly"/>
    <property type="evidence" value="ECO:0007669"/>
    <property type="project" value="InterPro"/>
</dbReference>
<evidence type="ECO:0000256" key="1">
    <source>
        <dbReference type="ARBA" id="ARBA00004123"/>
    </source>
</evidence>
<dbReference type="GeneID" id="18872625"/>
<reference evidence="8 9" key="1">
    <citation type="journal article" date="2011" name="Proc. Natl. Acad. Sci. U.S.A.">
        <title>Comparative genomics of xylose-fermenting fungi for enhanced biofuel production.</title>
        <authorList>
            <person name="Wohlbach D.J."/>
            <person name="Kuo A."/>
            <person name="Sato T.K."/>
            <person name="Potts K.M."/>
            <person name="Salamov A.A."/>
            <person name="LaButti K.M."/>
            <person name="Sun H."/>
            <person name="Clum A."/>
            <person name="Pangilinan J.L."/>
            <person name="Lindquist E.A."/>
            <person name="Lucas S."/>
            <person name="Lapidus A."/>
            <person name="Jin M."/>
            <person name="Gunawan C."/>
            <person name="Balan V."/>
            <person name="Dale B.E."/>
            <person name="Jeffries T.W."/>
            <person name="Zinkel R."/>
            <person name="Barry K.W."/>
            <person name="Grigoriev I.V."/>
            <person name="Gasch A.P."/>
        </authorList>
    </citation>
    <scope>NUCLEOTIDE SEQUENCE [LARGE SCALE GENOMIC DNA]</scope>
    <source>
        <strain evidence="9">NRRL Y-27907 / 11-Y1</strain>
    </source>
</reference>
<dbReference type="eggNOG" id="KOG3219">
    <property type="taxonomic scope" value="Eukaryota"/>
</dbReference>
<organism evidence="9">
    <name type="scientific">Spathaspora passalidarum (strain NRRL Y-27907 / 11-Y1)</name>
    <dbReference type="NCBI Taxonomy" id="619300"/>
    <lineage>
        <taxon>Eukaryota</taxon>
        <taxon>Fungi</taxon>
        <taxon>Dikarya</taxon>
        <taxon>Ascomycota</taxon>
        <taxon>Saccharomycotina</taxon>
        <taxon>Pichiomycetes</taxon>
        <taxon>Debaryomycetaceae</taxon>
        <taxon>Spathaspora</taxon>
    </lineage>
</organism>
<dbReference type="PANTHER" id="PTHR13218">
    <property type="entry name" value="TRANSCRIPTION INITIATION FACTOR TFIID SUBUNIT 11-RELATED"/>
    <property type="match status" value="1"/>
</dbReference>
<dbReference type="Gene3D" id="1.10.20.10">
    <property type="entry name" value="Histone, subunit A"/>
    <property type="match status" value="1"/>
</dbReference>
<feature type="domain" description="TAFII28-like protein" evidence="7">
    <location>
        <begin position="107"/>
        <end position="231"/>
    </location>
</feature>
<dbReference type="AlphaFoldDB" id="G3AE65"/>
<dbReference type="InterPro" id="IPR006809">
    <property type="entry name" value="TAFII28_dom"/>
</dbReference>
<evidence type="ECO:0000256" key="3">
    <source>
        <dbReference type="ARBA" id="ARBA00023015"/>
    </source>
</evidence>
<dbReference type="OMA" id="ANFTDDQ"/>
<keyword evidence="4" id="KW-0804">Transcription</keyword>
<dbReference type="InterPro" id="IPR045127">
    <property type="entry name" value="TAF11-like"/>
</dbReference>
<name>G3AE65_SPAPN</name>
<feature type="compositionally biased region" description="Acidic residues" evidence="6">
    <location>
        <begin position="47"/>
        <end position="71"/>
    </location>
</feature>
<dbReference type="SUPFAM" id="SSF47113">
    <property type="entry name" value="Histone-fold"/>
    <property type="match status" value="1"/>
</dbReference>
<dbReference type="Pfam" id="PF04719">
    <property type="entry name" value="TAFII28"/>
    <property type="match status" value="1"/>
</dbReference>
<feature type="compositionally biased region" description="Acidic residues" evidence="6">
    <location>
        <begin position="12"/>
        <end position="21"/>
    </location>
</feature>
<dbReference type="InParanoid" id="G3AE65"/>